<accession>A0A2Z2M6Y6</accession>
<name>A0A2Z2M6Y6_THEGO</name>
<dbReference type="Proteomes" id="UP000250134">
    <property type="component" value="Chromosome"/>
</dbReference>
<dbReference type="Pfam" id="PF13247">
    <property type="entry name" value="Fer4_11"/>
    <property type="match status" value="1"/>
</dbReference>
<dbReference type="CDD" id="cd16374">
    <property type="entry name" value="DMSOR_beta_like"/>
    <property type="match status" value="1"/>
</dbReference>
<dbReference type="InterPro" id="IPR050954">
    <property type="entry name" value="ET_IronSulfur_Cluster-Binding"/>
</dbReference>
<keyword evidence="7" id="KW-1185">Reference proteome</keyword>
<organism evidence="6 7">
    <name type="scientific">Thermococcus gorgonarius</name>
    <dbReference type="NCBI Taxonomy" id="71997"/>
    <lineage>
        <taxon>Archaea</taxon>
        <taxon>Methanobacteriati</taxon>
        <taxon>Methanobacteriota</taxon>
        <taxon>Thermococci</taxon>
        <taxon>Thermococcales</taxon>
        <taxon>Thermococcaceae</taxon>
        <taxon>Thermococcus</taxon>
    </lineage>
</organism>
<dbReference type="Gene3D" id="3.30.70.20">
    <property type="match status" value="2"/>
</dbReference>
<feature type="domain" description="4Fe-4S ferredoxin-type" evidence="5">
    <location>
        <begin position="4"/>
        <end position="23"/>
    </location>
</feature>
<evidence type="ECO:0000256" key="4">
    <source>
        <dbReference type="ARBA" id="ARBA00023014"/>
    </source>
</evidence>
<evidence type="ECO:0000256" key="3">
    <source>
        <dbReference type="ARBA" id="ARBA00023004"/>
    </source>
</evidence>
<protein>
    <submittedName>
        <fullName evidence="6">Formate dehydrogenase</fullName>
    </submittedName>
</protein>
<dbReference type="InterPro" id="IPR017896">
    <property type="entry name" value="4Fe4S_Fe-S-bd"/>
</dbReference>
<keyword evidence="3" id="KW-0408">Iron</keyword>
<dbReference type="GO" id="GO:0051539">
    <property type="term" value="F:4 iron, 4 sulfur cluster binding"/>
    <property type="evidence" value="ECO:0007669"/>
    <property type="project" value="UniProtKB-KW"/>
</dbReference>
<feature type="domain" description="4Fe-4S ferredoxin-type" evidence="5">
    <location>
        <begin position="70"/>
        <end position="99"/>
    </location>
</feature>
<gene>
    <name evidence="6" type="ORF">A3K92_08045</name>
</gene>
<dbReference type="PROSITE" id="PS51379">
    <property type="entry name" value="4FE4S_FER_2"/>
    <property type="match status" value="3"/>
</dbReference>
<dbReference type="GeneID" id="33332497"/>
<keyword evidence="1" id="KW-0004">4Fe-4S</keyword>
<evidence type="ECO:0000313" key="7">
    <source>
        <dbReference type="Proteomes" id="UP000250134"/>
    </source>
</evidence>
<dbReference type="EMBL" id="CP014855">
    <property type="protein sequence ID" value="ASJ01436.1"/>
    <property type="molecule type" value="Genomic_DNA"/>
</dbReference>
<evidence type="ECO:0000259" key="5">
    <source>
        <dbReference type="PROSITE" id="PS51379"/>
    </source>
</evidence>
<dbReference type="Pfam" id="PF12800">
    <property type="entry name" value="Fer4_4"/>
    <property type="match status" value="1"/>
</dbReference>
<dbReference type="PROSITE" id="PS00198">
    <property type="entry name" value="4FE4S_FER_1"/>
    <property type="match status" value="2"/>
</dbReference>
<keyword evidence="2" id="KW-0479">Metal-binding</keyword>
<keyword evidence="4" id="KW-0411">Iron-sulfur</keyword>
<dbReference type="AlphaFoldDB" id="A0A2Z2M6Y6"/>
<dbReference type="PANTHER" id="PTHR43177:SF3">
    <property type="entry name" value="PROTEIN NRFC HOMOLOG"/>
    <property type="match status" value="1"/>
</dbReference>
<dbReference type="SUPFAM" id="SSF54862">
    <property type="entry name" value="4Fe-4S ferredoxins"/>
    <property type="match status" value="1"/>
</dbReference>
<evidence type="ECO:0000313" key="6">
    <source>
        <dbReference type="EMBL" id="ASJ01436.1"/>
    </source>
</evidence>
<feature type="domain" description="4Fe-4S ferredoxin-type" evidence="5">
    <location>
        <begin position="38"/>
        <end position="69"/>
    </location>
</feature>
<dbReference type="GO" id="GO:0016491">
    <property type="term" value="F:oxidoreductase activity"/>
    <property type="evidence" value="ECO:0007669"/>
    <property type="project" value="UniProtKB-ARBA"/>
</dbReference>
<evidence type="ECO:0000256" key="1">
    <source>
        <dbReference type="ARBA" id="ARBA00022485"/>
    </source>
</evidence>
<evidence type="ECO:0000256" key="2">
    <source>
        <dbReference type="ARBA" id="ARBA00022723"/>
    </source>
</evidence>
<dbReference type="GO" id="GO:0046872">
    <property type="term" value="F:metal ion binding"/>
    <property type="evidence" value="ECO:0007669"/>
    <property type="project" value="UniProtKB-KW"/>
</dbReference>
<proteinExistence type="predicted"/>
<dbReference type="RefSeq" id="WP_088885769.1">
    <property type="nucleotide sequence ID" value="NZ_CP014855.1"/>
</dbReference>
<dbReference type="KEGG" id="tgg:A3K92_08045"/>
<sequence>MAHKKIFLDYKRCIGCKACEVACEMTHGEARIKVFEFPDLFTVPFNCRHCEKAPCLNVCPTGALFRDEDGAVAFDPLKCIGCLMCAVACPFGVPKLDEENKIMDKCDLCADRREEGLLPACVSACPTEALKFGEINEVLWNREGKIVANLKSSAEKGEGEEAYLIL</sequence>
<dbReference type="PANTHER" id="PTHR43177">
    <property type="entry name" value="PROTEIN NRFC"/>
    <property type="match status" value="1"/>
</dbReference>
<dbReference type="InterPro" id="IPR017900">
    <property type="entry name" value="4Fe4S_Fe_S_CS"/>
</dbReference>
<reference evidence="6 7" key="1">
    <citation type="submission" date="2016-03" db="EMBL/GenBank/DDBJ databases">
        <title>Complete genome sequence of Thermococcus gorgonarius.</title>
        <authorList>
            <person name="Oger P.M."/>
        </authorList>
    </citation>
    <scope>NUCLEOTIDE SEQUENCE [LARGE SCALE GENOMIC DNA]</scope>
    <source>
        <strain evidence="6 7">W-12</strain>
    </source>
</reference>
<dbReference type="OrthoDB" id="2837at2157"/>